<proteinExistence type="inferred from homology"/>
<dbReference type="PANTHER" id="PTHR24291">
    <property type="entry name" value="CYTOCHROME P450 FAMILY 4"/>
    <property type="match status" value="1"/>
</dbReference>
<evidence type="ECO:0000313" key="9">
    <source>
        <dbReference type="EMBL" id="APH06422.1"/>
    </source>
</evidence>
<dbReference type="InterPro" id="IPR001128">
    <property type="entry name" value="Cyt_P450"/>
</dbReference>
<reference evidence="9 10" key="1">
    <citation type="journal article" date="2016" name="Sci. Rep.">
        <title>Complete genome sequence and transcriptomic analysis of a novel marine strain Bacillus weihaiensis reveals the mechanism of brown algae degradation.</title>
        <authorList>
            <person name="Zhu Y."/>
            <person name="Chen P."/>
            <person name="Bao Y."/>
            <person name="Men Y."/>
            <person name="Zeng Y."/>
            <person name="Yang J."/>
            <person name="Sun J."/>
            <person name="Sun Y."/>
        </authorList>
    </citation>
    <scope>NUCLEOTIDE SEQUENCE [LARGE SCALE GENOMIC DNA]</scope>
    <source>
        <strain evidence="9 10">Alg07</strain>
    </source>
</reference>
<evidence type="ECO:0000256" key="7">
    <source>
        <dbReference type="PIRSR" id="PIRSR602401-1"/>
    </source>
</evidence>
<keyword evidence="4 8" id="KW-0560">Oxidoreductase</keyword>
<dbReference type="Gene3D" id="1.10.630.10">
    <property type="entry name" value="Cytochrome P450"/>
    <property type="match status" value="1"/>
</dbReference>
<evidence type="ECO:0000313" key="10">
    <source>
        <dbReference type="Proteomes" id="UP000181936"/>
    </source>
</evidence>
<dbReference type="GO" id="GO:0004497">
    <property type="term" value="F:monooxygenase activity"/>
    <property type="evidence" value="ECO:0007669"/>
    <property type="project" value="UniProtKB-KW"/>
</dbReference>
<dbReference type="InterPro" id="IPR050196">
    <property type="entry name" value="Cytochrome_P450_Monoox"/>
</dbReference>
<dbReference type="GO" id="GO:0005506">
    <property type="term" value="F:iron ion binding"/>
    <property type="evidence" value="ECO:0007669"/>
    <property type="project" value="InterPro"/>
</dbReference>
<gene>
    <name evidence="9" type="ORF">A9C19_17720</name>
</gene>
<name>A0A1L3MVS3_9BACI</name>
<dbReference type="PRINTS" id="PR00463">
    <property type="entry name" value="EP450I"/>
</dbReference>
<dbReference type="SUPFAM" id="SSF48264">
    <property type="entry name" value="Cytochrome P450"/>
    <property type="match status" value="1"/>
</dbReference>
<organism evidence="9 10">
    <name type="scientific">Bacillus weihaiensis</name>
    <dbReference type="NCBI Taxonomy" id="1547283"/>
    <lineage>
        <taxon>Bacteria</taxon>
        <taxon>Bacillati</taxon>
        <taxon>Bacillota</taxon>
        <taxon>Bacilli</taxon>
        <taxon>Bacillales</taxon>
        <taxon>Bacillaceae</taxon>
        <taxon>Bacillus</taxon>
    </lineage>
</organism>
<evidence type="ECO:0000256" key="1">
    <source>
        <dbReference type="ARBA" id="ARBA00010617"/>
    </source>
</evidence>
<keyword evidence="2 7" id="KW-0349">Heme</keyword>
<evidence type="ECO:0000256" key="6">
    <source>
        <dbReference type="ARBA" id="ARBA00023033"/>
    </source>
</evidence>
<dbReference type="Proteomes" id="UP000181936">
    <property type="component" value="Chromosome"/>
</dbReference>
<dbReference type="InterPro" id="IPR002401">
    <property type="entry name" value="Cyt_P450_E_grp-I"/>
</dbReference>
<evidence type="ECO:0000256" key="4">
    <source>
        <dbReference type="ARBA" id="ARBA00023002"/>
    </source>
</evidence>
<dbReference type="PRINTS" id="PR00385">
    <property type="entry name" value="P450"/>
</dbReference>
<dbReference type="AlphaFoldDB" id="A0A1L3MVS3"/>
<comment type="similarity">
    <text evidence="1 8">Belongs to the cytochrome P450 family.</text>
</comment>
<dbReference type="GO" id="GO:0020037">
    <property type="term" value="F:heme binding"/>
    <property type="evidence" value="ECO:0007669"/>
    <property type="project" value="InterPro"/>
</dbReference>
<dbReference type="InterPro" id="IPR017972">
    <property type="entry name" value="Cyt_P450_CS"/>
</dbReference>
<keyword evidence="6 8" id="KW-0503">Monooxygenase</keyword>
<keyword evidence="3 7" id="KW-0479">Metal-binding</keyword>
<protein>
    <submittedName>
        <fullName evidence="9">Pyridine nucleotide-disulfide oxidoreductase</fullName>
    </submittedName>
</protein>
<evidence type="ECO:0000256" key="8">
    <source>
        <dbReference type="RuleBase" id="RU000461"/>
    </source>
</evidence>
<sequence>MSRVKEVSTSRLQNYLDFRQDPIAFFLRMLHEGDIVSLRTGFQPTYVVNSPDFVREILVTKDAFFKKGRTDKVLRRTITNGLLTARKEDHKHQRSYYQPIFYKERLQHYARTIVEETNRLKESLEKSASCVIDDEMMQLTLQIIAKVMFATDVEERKKQLADAVSDTIEQTAQTLYTPVILPMAIPTKGNNIHKQAIDTLEDMIYGVIKEAKENPEPYKMTMVGLLLDTVSSGGKPITDEEIRDQMMTMLLAGHETSANLVTWIFYALSKNPEVEKRFHEEIDNIDLEASPFDLYSKLSYTQQIIKEGLRMYPPAWLIYRESEGEVELLGETFKKGSTFMICTYAMHRNEAYFSQPEVFNPDRFAEESGEEHPNFAYVPFGGGSRSCIGSRFAMMETTLILAMLGKTFTFSLEDTPSVLPDPLVSLRVKDGLKMNVQKRK</sequence>
<dbReference type="Pfam" id="PF00067">
    <property type="entry name" value="p450"/>
    <property type="match status" value="1"/>
</dbReference>
<dbReference type="GO" id="GO:0016705">
    <property type="term" value="F:oxidoreductase activity, acting on paired donors, with incorporation or reduction of molecular oxygen"/>
    <property type="evidence" value="ECO:0007669"/>
    <property type="project" value="InterPro"/>
</dbReference>
<keyword evidence="10" id="KW-1185">Reference proteome</keyword>
<dbReference type="EMBL" id="CP016020">
    <property type="protein sequence ID" value="APH06422.1"/>
    <property type="molecule type" value="Genomic_DNA"/>
</dbReference>
<dbReference type="KEGG" id="bwh:A9C19_17720"/>
<evidence type="ECO:0000256" key="5">
    <source>
        <dbReference type="ARBA" id="ARBA00023004"/>
    </source>
</evidence>
<evidence type="ECO:0000256" key="2">
    <source>
        <dbReference type="ARBA" id="ARBA00022617"/>
    </source>
</evidence>
<accession>A0A1L3MVS3</accession>
<evidence type="ECO:0000256" key="3">
    <source>
        <dbReference type="ARBA" id="ARBA00022723"/>
    </source>
</evidence>
<comment type="cofactor">
    <cofactor evidence="7">
        <name>heme</name>
        <dbReference type="ChEBI" id="CHEBI:30413"/>
    </cofactor>
</comment>
<dbReference type="InterPro" id="IPR036396">
    <property type="entry name" value="Cyt_P450_sf"/>
</dbReference>
<dbReference type="RefSeq" id="WP_072581222.1">
    <property type="nucleotide sequence ID" value="NZ_CP016020.1"/>
</dbReference>
<dbReference type="PANTHER" id="PTHR24291:SF50">
    <property type="entry name" value="BIFUNCTIONAL ALBAFLAVENONE MONOOXYGENASE_TERPENE SYNTHASE"/>
    <property type="match status" value="1"/>
</dbReference>
<feature type="binding site" description="axial binding residue" evidence="7">
    <location>
        <position position="387"/>
    </location>
    <ligand>
        <name>heme</name>
        <dbReference type="ChEBI" id="CHEBI:30413"/>
    </ligand>
    <ligandPart>
        <name>Fe</name>
        <dbReference type="ChEBI" id="CHEBI:18248"/>
    </ligandPart>
</feature>
<dbReference type="OrthoDB" id="9789468at2"/>
<dbReference type="PROSITE" id="PS00086">
    <property type="entry name" value="CYTOCHROME_P450"/>
    <property type="match status" value="1"/>
</dbReference>
<keyword evidence="5 7" id="KW-0408">Iron</keyword>
<dbReference type="STRING" id="1547283.A9C19_17720"/>